<evidence type="ECO:0000313" key="1">
    <source>
        <dbReference type="EMBL" id="EAY03829.1"/>
    </source>
</evidence>
<dbReference type="SUPFAM" id="SSF48371">
    <property type="entry name" value="ARM repeat"/>
    <property type="match status" value="1"/>
</dbReference>
<dbReference type="InterPro" id="IPR016024">
    <property type="entry name" value="ARM-type_fold"/>
</dbReference>
<proteinExistence type="predicted"/>
<evidence type="ECO:0000313" key="2">
    <source>
        <dbReference type="Proteomes" id="UP000001542"/>
    </source>
</evidence>
<dbReference type="AlphaFoldDB" id="A2EU12"/>
<dbReference type="Proteomes" id="UP000001542">
    <property type="component" value="Unassembled WGS sequence"/>
</dbReference>
<dbReference type="VEuPathDB" id="TrichDB:TVAGG3_0955350"/>
<dbReference type="KEGG" id="tva:4761675"/>
<dbReference type="EMBL" id="DS113492">
    <property type="protein sequence ID" value="EAY03829.1"/>
    <property type="molecule type" value="Genomic_DNA"/>
</dbReference>
<keyword evidence="2" id="KW-1185">Reference proteome</keyword>
<dbReference type="RefSeq" id="XP_001316052.1">
    <property type="nucleotide sequence ID" value="XM_001316017.1"/>
</dbReference>
<name>A2EU12_TRIV3</name>
<protein>
    <submittedName>
        <fullName evidence="1">Uncharacterized protein</fullName>
    </submittedName>
</protein>
<dbReference type="InParanoid" id="A2EU12"/>
<organism evidence="1 2">
    <name type="scientific">Trichomonas vaginalis (strain ATCC PRA-98 / G3)</name>
    <dbReference type="NCBI Taxonomy" id="412133"/>
    <lineage>
        <taxon>Eukaryota</taxon>
        <taxon>Metamonada</taxon>
        <taxon>Parabasalia</taxon>
        <taxon>Trichomonadida</taxon>
        <taxon>Trichomonadidae</taxon>
        <taxon>Trichomonas</taxon>
    </lineage>
</organism>
<dbReference type="VEuPathDB" id="TrichDB:TVAG_063420"/>
<reference evidence="1" key="2">
    <citation type="journal article" date="2007" name="Science">
        <title>Draft genome sequence of the sexually transmitted pathogen Trichomonas vaginalis.</title>
        <authorList>
            <person name="Carlton J.M."/>
            <person name="Hirt R.P."/>
            <person name="Silva J.C."/>
            <person name="Delcher A.L."/>
            <person name="Schatz M."/>
            <person name="Zhao Q."/>
            <person name="Wortman J.R."/>
            <person name="Bidwell S.L."/>
            <person name="Alsmark U.C.M."/>
            <person name="Besteiro S."/>
            <person name="Sicheritz-Ponten T."/>
            <person name="Noel C.J."/>
            <person name="Dacks J.B."/>
            <person name="Foster P.G."/>
            <person name="Simillion C."/>
            <person name="Van de Peer Y."/>
            <person name="Miranda-Saavedra D."/>
            <person name="Barton G.J."/>
            <person name="Westrop G.D."/>
            <person name="Mueller S."/>
            <person name="Dessi D."/>
            <person name="Fiori P.L."/>
            <person name="Ren Q."/>
            <person name="Paulsen I."/>
            <person name="Zhang H."/>
            <person name="Bastida-Corcuera F.D."/>
            <person name="Simoes-Barbosa A."/>
            <person name="Brown M.T."/>
            <person name="Hayes R.D."/>
            <person name="Mukherjee M."/>
            <person name="Okumura C.Y."/>
            <person name="Schneider R."/>
            <person name="Smith A.J."/>
            <person name="Vanacova S."/>
            <person name="Villalvazo M."/>
            <person name="Haas B.J."/>
            <person name="Pertea M."/>
            <person name="Feldblyum T.V."/>
            <person name="Utterback T.R."/>
            <person name="Shu C.L."/>
            <person name="Osoegawa K."/>
            <person name="de Jong P.J."/>
            <person name="Hrdy I."/>
            <person name="Horvathova L."/>
            <person name="Zubacova Z."/>
            <person name="Dolezal P."/>
            <person name="Malik S.B."/>
            <person name="Logsdon J.M. Jr."/>
            <person name="Henze K."/>
            <person name="Gupta A."/>
            <person name="Wang C.C."/>
            <person name="Dunne R.L."/>
            <person name="Upcroft J.A."/>
            <person name="Upcroft P."/>
            <person name="White O."/>
            <person name="Salzberg S.L."/>
            <person name="Tang P."/>
            <person name="Chiu C.-H."/>
            <person name="Lee Y.-S."/>
            <person name="Embley T.M."/>
            <person name="Coombs G.H."/>
            <person name="Mottram J.C."/>
            <person name="Tachezy J."/>
            <person name="Fraser-Liggett C.M."/>
            <person name="Johnson P.J."/>
        </authorList>
    </citation>
    <scope>NUCLEOTIDE SEQUENCE [LARGE SCALE GENOMIC DNA]</scope>
    <source>
        <strain evidence="1">G3</strain>
    </source>
</reference>
<sequence>MENEIHEFFNTLINVEAQDIDNDWVKQFHDKKDFIFQAWITLTHYLQDENINNIQYLIIILHSITSTCQFTDIYPRLIPIFPQLINYYEPSLYTIVAILKTAYNNNPLELIPIIQKFPDESLVRLHIEGVFFNTYKQKDKNKYFASHVAKFLNIIENLSTQDIDILTENFCSYLYTNTDLVESFYANVVRQFFFQSKERPPRYKDFVCYFWYHICSNDNSIVFFEDLNNIIDNSANIDELCIIKMLCTIDYWLQYDYEKIDDYGQEFHLKLLRFYFDSYDRIRNSIGIDQEEQITLTGILKAIEFNCFNDDTFTALQNVSALGKEYYHENTLSSEAFIVLIIYLFIHYYQYGGIWNKIESFSMESLFNLFFGNCFNTIIDENNVNILQIFRDLILDTHIYFYQVPEEQIINAATVVISALQNGSNPLLLNIFHYICKSHFRGILTLVYESIENFTDAISYYEILLEAVKSVYIEETGCIKLAHTFYDILSESEYEEESVEFKLNLFNCLSILYLKCLNEDLLGCCNEYMNDCLSLFDDMSDDDFQTFVSIINALIFNDCPITDEIMKQIFQKIGTLFNQYNKHIELFKFYYFVKCNDAEKASEIFKFFARDENIDPCKSCFITSAFIGKDSNPFDQYSNFGVEKNPIIIMNFANLYSHFLKMQEKLCIDDTALILDNQIDSTSYITEWIAMLILKVGFPYLQLMNEFGNNENFSEFMGITENRCFYLDNLEETITQILSSDIHLLNYGVNIGFTVENCNHCGVIARNIINGQREINIDEIEITEDSFGYSLKVVLFAVGNNLVNQEEFLTIIGMFPFPRFNNIFIDALYFVFSNCDNEIIKNSIYIVVNRARIYCRTLLKDDFDLEKINTLFPQ</sequence>
<gene>
    <name evidence="1" type="ORF">TVAG_063420</name>
</gene>
<reference evidence="1" key="1">
    <citation type="submission" date="2006-10" db="EMBL/GenBank/DDBJ databases">
        <authorList>
            <person name="Amadeo P."/>
            <person name="Zhao Q."/>
            <person name="Wortman J."/>
            <person name="Fraser-Liggett C."/>
            <person name="Carlton J."/>
        </authorList>
    </citation>
    <scope>NUCLEOTIDE SEQUENCE</scope>
    <source>
        <strain evidence="1">G3</strain>
    </source>
</reference>
<accession>A2EU12</accession>